<comment type="caution">
    <text evidence="2">The sequence shown here is derived from an EMBL/GenBank/DDBJ whole genome shotgun (WGS) entry which is preliminary data.</text>
</comment>
<feature type="transmembrane region" description="Helical" evidence="1">
    <location>
        <begin position="119"/>
        <end position="144"/>
    </location>
</feature>
<evidence type="ECO:0000313" key="3">
    <source>
        <dbReference type="Proteomes" id="UP000466442"/>
    </source>
</evidence>
<dbReference type="Proteomes" id="UP000466442">
    <property type="component" value="Linkage Group LG16"/>
</dbReference>
<feature type="transmembrane region" description="Helical" evidence="1">
    <location>
        <begin position="188"/>
        <end position="214"/>
    </location>
</feature>
<name>A0A8S9WNG6_APOLU</name>
<accession>A0A8S9WNG6</accession>
<dbReference type="InterPro" id="IPR036259">
    <property type="entry name" value="MFS_trans_sf"/>
</dbReference>
<feature type="transmembrane region" description="Helical" evidence="1">
    <location>
        <begin position="67"/>
        <end position="84"/>
    </location>
</feature>
<keyword evidence="1" id="KW-1133">Transmembrane helix</keyword>
<reference evidence="2" key="1">
    <citation type="journal article" date="2021" name="Mol. Ecol. Resour.">
        <title>Apolygus lucorum genome provides insights into omnivorousness and mesophyll feeding.</title>
        <authorList>
            <person name="Liu Y."/>
            <person name="Liu H."/>
            <person name="Wang H."/>
            <person name="Huang T."/>
            <person name="Liu B."/>
            <person name="Yang B."/>
            <person name="Yin L."/>
            <person name="Li B."/>
            <person name="Zhang Y."/>
            <person name="Zhang S."/>
            <person name="Jiang F."/>
            <person name="Zhang X."/>
            <person name="Ren Y."/>
            <person name="Wang B."/>
            <person name="Wang S."/>
            <person name="Lu Y."/>
            <person name="Wu K."/>
            <person name="Fan W."/>
            <person name="Wang G."/>
        </authorList>
    </citation>
    <scope>NUCLEOTIDE SEQUENCE</scope>
    <source>
        <strain evidence="2">12Hb</strain>
    </source>
</reference>
<proteinExistence type="predicted"/>
<evidence type="ECO:0000313" key="2">
    <source>
        <dbReference type="EMBL" id="KAF6198227.1"/>
    </source>
</evidence>
<keyword evidence="1" id="KW-0472">Membrane</keyword>
<dbReference type="Gene3D" id="1.20.1250.20">
    <property type="entry name" value="MFS general substrate transporter like domains"/>
    <property type="match status" value="1"/>
</dbReference>
<dbReference type="AlphaFoldDB" id="A0A8S9WNG6"/>
<feature type="transmembrane region" description="Helical" evidence="1">
    <location>
        <begin position="343"/>
        <end position="364"/>
    </location>
</feature>
<protein>
    <submittedName>
        <fullName evidence="2">Uncharacterized protein</fullName>
    </submittedName>
</protein>
<feature type="transmembrane region" description="Helical" evidence="1">
    <location>
        <begin position="311"/>
        <end position="331"/>
    </location>
</feature>
<sequence>MTSRLIAFFKDKLEETAFGVPPKKWKTLFIYFELVYFELVNKLIFSLPRTEAVNEDGSWEHLHRHVAIDYFGSLLSFFVAPFIDNYCIHQYVMIVCHCVISVLAISFTTTVFLPQLFVFTQWFLLAMSFLTQFTKPIFLSYALMQLPERVGPPSKFVITIYYTTTYILSGFLQLSLRFENYKEKSPTYLHLLSSMFIATYPLVMGAFVVTTLLYKNQFRKAESKPGDTFLAIKCMAKATPYLKSCSGFDVMLNRFDYNTVFDCKKASKVYAILLAFSFNSTTLQNMDLPWIFQYYNLVRSGIFAYTDMNSLYTIFTGILIPIVEYLLIPFMRKLKVTSVVPTYALTISLAYVFSCFAGALSIWIQAETEAVQTKKLEFNTARVFLMNSFDTYSYVQAPGFPNTRIPAASVKSYLVGDYDPKTEIVNVNFKISNLYYGVKCDLVKPVLPRSTSAYMLTFHGAYEFPVEGFKEEMFRIVSNPLAATWPTLTFLCPKNITTDEFFPWCDAQVKLWFFRANKRVVDQEFDLLEVGNGHPVLKIPPDTIVSIQMRFKSDFNHEKTIIEFEPAPGGRYILLVWAGDVHLKVKYRVITAHTPPPFSAFYTMPQIICRSLGMAFAVVSVVSLIKINVAHSLFAISYSLLLLTTKIYNPLVFFFSIFNLRGYHVQLLFVIINFLMFFPVFIAIRYAIT</sequence>
<feature type="transmembrane region" description="Helical" evidence="1">
    <location>
        <begin position="156"/>
        <end position="176"/>
    </location>
</feature>
<feature type="transmembrane region" description="Helical" evidence="1">
    <location>
        <begin position="91"/>
        <end position="113"/>
    </location>
</feature>
<keyword evidence="3" id="KW-1185">Reference proteome</keyword>
<organism evidence="2 3">
    <name type="scientific">Apolygus lucorum</name>
    <name type="common">Small green plant bug</name>
    <name type="synonym">Lygocoris lucorum</name>
    <dbReference type="NCBI Taxonomy" id="248454"/>
    <lineage>
        <taxon>Eukaryota</taxon>
        <taxon>Metazoa</taxon>
        <taxon>Ecdysozoa</taxon>
        <taxon>Arthropoda</taxon>
        <taxon>Hexapoda</taxon>
        <taxon>Insecta</taxon>
        <taxon>Pterygota</taxon>
        <taxon>Neoptera</taxon>
        <taxon>Paraneoptera</taxon>
        <taxon>Hemiptera</taxon>
        <taxon>Heteroptera</taxon>
        <taxon>Panheteroptera</taxon>
        <taxon>Cimicomorpha</taxon>
        <taxon>Miridae</taxon>
        <taxon>Mirini</taxon>
        <taxon>Apolygus</taxon>
    </lineage>
</organism>
<dbReference type="EMBL" id="WIXP02000016">
    <property type="protein sequence ID" value="KAF6198227.1"/>
    <property type="molecule type" value="Genomic_DNA"/>
</dbReference>
<feature type="transmembrane region" description="Helical" evidence="1">
    <location>
        <begin position="607"/>
        <end position="627"/>
    </location>
</feature>
<feature type="transmembrane region" description="Helical" evidence="1">
    <location>
        <begin position="667"/>
        <end position="688"/>
    </location>
</feature>
<gene>
    <name evidence="2" type="ORF">GE061_007974</name>
</gene>
<feature type="transmembrane region" description="Helical" evidence="1">
    <location>
        <begin position="633"/>
        <end position="655"/>
    </location>
</feature>
<keyword evidence="1" id="KW-0812">Transmembrane</keyword>
<evidence type="ECO:0000256" key="1">
    <source>
        <dbReference type="SAM" id="Phobius"/>
    </source>
</evidence>